<dbReference type="Gene3D" id="2.60.120.1040">
    <property type="entry name" value="ZPR1, A/B domain"/>
    <property type="match status" value="1"/>
</dbReference>
<evidence type="ECO:0000313" key="7">
    <source>
        <dbReference type="Proteomes" id="UP000261560"/>
    </source>
</evidence>
<dbReference type="PANTHER" id="PTHR10876:SF0">
    <property type="entry name" value="ZINC FINGER PROTEIN ZPR1"/>
    <property type="match status" value="1"/>
</dbReference>
<dbReference type="GeneTree" id="ENSGT00390000005306"/>
<dbReference type="Pfam" id="PF03367">
    <property type="entry name" value="Zn_ribbon_ZPR1"/>
    <property type="match status" value="1"/>
</dbReference>
<dbReference type="SMART" id="SM00709">
    <property type="entry name" value="Zpr1"/>
    <property type="match status" value="1"/>
</dbReference>
<dbReference type="NCBIfam" id="TIGR00310">
    <property type="entry name" value="ZPR1_znf"/>
    <property type="match status" value="1"/>
</dbReference>
<dbReference type="GO" id="GO:0008270">
    <property type="term" value="F:zinc ion binding"/>
    <property type="evidence" value="ECO:0007669"/>
    <property type="project" value="UniProtKB-KW"/>
</dbReference>
<dbReference type="Pfam" id="PF22794">
    <property type="entry name" value="jr-ZPR1"/>
    <property type="match status" value="1"/>
</dbReference>
<keyword evidence="7" id="KW-1185">Reference proteome</keyword>
<reference evidence="6" key="2">
    <citation type="submission" date="2025-09" db="UniProtKB">
        <authorList>
            <consortium name="Ensembl"/>
        </authorList>
    </citation>
    <scope>IDENTIFICATION</scope>
</reference>
<dbReference type="PaxDb" id="30732-ENSOMEP00000013329"/>
<evidence type="ECO:0000256" key="4">
    <source>
        <dbReference type="ARBA" id="ARBA00022833"/>
    </source>
</evidence>
<evidence type="ECO:0000256" key="1">
    <source>
        <dbReference type="ARBA" id="ARBA00008354"/>
    </source>
</evidence>
<dbReference type="AlphaFoldDB" id="A0A3B3C6W2"/>
<dbReference type="InterPro" id="IPR042451">
    <property type="entry name" value="ZPR1_A/B_dom"/>
</dbReference>
<accession>A0A3B3C6W2</accession>
<dbReference type="STRING" id="30732.ENSOMEP00000013329"/>
<reference evidence="6" key="1">
    <citation type="submission" date="2025-08" db="UniProtKB">
        <authorList>
            <consortium name="Ensembl"/>
        </authorList>
    </citation>
    <scope>IDENTIFICATION</scope>
</reference>
<dbReference type="InterPro" id="IPR042452">
    <property type="entry name" value="ZPR1_Znf1/2"/>
</dbReference>
<proteinExistence type="inferred from homology"/>
<keyword evidence="4" id="KW-0862">Zinc</keyword>
<evidence type="ECO:0000256" key="3">
    <source>
        <dbReference type="ARBA" id="ARBA00022771"/>
    </source>
</evidence>
<dbReference type="PANTHER" id="PTHR10876">
    <property type="entry name" value="ZINC FINGER PROTEIN ZPR1"/>
    <property type="match status" value="1"/>
</dbReference>
<dbReference type="InterPro" id="IPR004457">
    <property type="entry name" value="Znf_ZPR1"/>
</dbReference>
<keyword evidence="2" id="KW-0479">Metal-binding</keyword>
<evidence type="ECO:0000259" key="5">
    <source>
        <dbReference type="SMART" id="SM00709"/>
    </source>
</evidence>
<organism evidence="6 7">
    <name type="scientific">Oryzias melastigma</name>
    <name type="common">Marine medaka</name>
    <dbReference type="NCBI Taxonomy" id="30732"/>
    <lineage>
        <taxon>Eukaryota</taxon>
        <taxon>Metazoa</taxon>
        <taxon>Chordata</taxon>
        <taxon>Craniata</taxon>
        <taxon>Vertebrata</taxon>
        <taxon>Euteleostomi</taxon>
        <taxon>Actinopterygii</taxon>
        <taxon>Neopterygii</taxon>
        <taxon>Teleostei</taxon>
        <taxon>Neoteleostei</taxon>
        <taxon>Acanthomorphata</taxon>
        <taxon>Ovalentaria</taxon>
        <taxon>Atherinomorphae</taxon>
        <taxon>Beloniformes</taxon>
        <taxon>Adrianichthyidae</taxon>
        <taxon>Oryziinae</taxon>
        <taxon>Oryzias</taxon>
    </lineage>
</organism>
<dbReference type="Proteomes" id="UP000261560">
    <property type="component" value="Unplaced"/>
</dbReference>
<dbReference type="FunFam" id="2.20.25.420:FF:000003">
    <property type="entry name" value="zinc finger protein ZPR1"/>
    <property type="match status" value="1"/>
</dbReference>
<evidence type="ECO:0000313" key="6">
    <source>
        <dbReference type="Ensembl" id="ENSOMEP00000013329.1"/>
    </source>
</evidence>
<dbReference type="Gene3D" id="2.20.25.420">
    <property type="entry name" value="ZPR1, zinc finger domain"/>
    <property type="match status" value="1"/>
</dbReference>
<dbReference type="InterPro" id="IPR040141">
    <property type="entry name" value="ZPR1"/>
</dbReference>
<keyword evidence="3" id="KW-0863">Zinc-finger</keyword>
<dbReference type="GO" id="GO:0005634">
    <property type="term" value="C:nucleus"/>
    <property type="evidence" value="ECO:0007669"/>
    <property type="project" value="TreeGrafter"/>
</dbReference>
<protein>
    <submittedName>
        <fullName evidence="6">ZPR1 zinc finger</fullName>
    </submittedName>
</protein>
<feature type="domain" description="Zinc finger ZPR1-type" evidence="5">
    <location>
        <begin position="28"/>
        <end position="188"/>
    </location>
</feature>
<dbReference type="Ensembl" id="ENSOMET00000020941.1">
    <property type="protein sequence ID" value="ENSOMEP00000013329.1"/>
    <property type="gene ID" value="ENSOMEG00000014780.1"/>
</dbReference>
<sequence>AVFTEEEEAEEPVSDLETMRNEVLVFNTNCPECGAPASTNMKLVNIPHFKEVIIMATNCDGCGHRTNEVKSGGATEELGTRISLHVTDPSDMTRDLLKSETCSVIIPELEFELGMAALGGKFTTLEGLLKDIKDLIVVKNPFVCGDSSTDDRVQKLAQFGEKIDKIVAGELKIHLILDDPAGNSYLQNVYAPEEDPEMTVEKYTRTFEQNEELGLNDMKTEGYQEEN</sequence>
<name>A0A3B3C6W2_ORYME</name>
<dbReference type="InterPro" id="IPR056180">
    <property type="entry name" value="ZPR1_jr_dom"/>
</dbReference>
<comment type="similarity">
    <text evidence="1">Belongs to the ZPR1 family.</text>
</comment>
<dbReference type="FunFam" id="2.60.120.1040:FF:000001">
    <property type="entry name" value="Zinc finger protein ZPR1"/>
    <property type="match status" value="1"/>
</dbReference>
<evidence type="ECO:0000256" key="2">
    <source>
        <dbReference type="ARBA" id="ARBA00022723"/>
    </source>
</evidence>
<dbReference type="OMA" id="EIELEMC"/>